<dbReference type="STRING" id="578459.A0A194SB99"/>
<dbReference type="GO" id="GO:0005789">
    <property type="term" value="C:endoplasmic reticulum membrane"/>
    <property type="evidence" value="ECO:0007669"/>
    <property type="project" value="TreeGrafter"/>
</dbReference>
<dbReference type="GO" id="GO:0006488">
    <property type="term" value="P:dolichol-linked oligosaccharide biosynthetic process"/>
    <property type="evidence" value="ECO:0007669"/>
    <property type="project" value="TreeGrafter"/>
</dbReference>
<evidence type="ECO:0000313" key="20">
    <source>
        <dbReference type="EMBL" id="KPV77882.1"/>
    </source>
</evidence>
<keyword evidence="7 16" id="KW-0328">Glycosyltransferase</keyword>
<keyword evidence="13 18" id="KW-0472">Membrane</keyword>
<evidence type="ECO:0000256" key="16">
    <source>
        <dbReference type="RuleBase" id="RU365083"/>
    </source>
</evidence>
<dbReference type="FunFam" id="3.90.550.10:FF:000119">
    <property type="entry name" value="Dolichol-phosphate mannosyltransferase subunit 1"/>
    <property type="match status" value="1"/>
</dbReference>
<comment type="cofactor">
    <cofactor evidence="1">
        <name>Ca(2+)</name>
        <dbReference type="ChEBI" id="CHEBI:29108"/>
    </cofactor>
</comment>
<dbReference type="GO" id="GO:0046872">
    <property type="term" value="F:metal ion binding"/>
    <property type="evidence" value="ECO:0007669"/>
    <property type="project" value="UniProtKB-KW"/>
</dbReference>
<comment type="catalytic activity">
    <reaction evidence="16">
        <text>a di-trans,poly-cis-dolichyl phosphate + GDP-alpha-D-mannose = a di-trans,poly-cis-dolichyl beta-D-mannosyl phosphate + GDP</text>
        <dbReference type="Rhea" id="RHEA:21184"/>
        <dbReference type="Rhea" id="RHEA-COMP:19498"/>
        <dbReference type="Rhea" id="RHEA-COMP:19501"/>
        <dbReference type="ChEBI" id="CHEBI:57527"/>
        <dbReference type="ChEBI" id="CHEBI:57683"/>
        <dbReference type="ChEBI" id="CHEBI:58189"/>
        <dbReference type="ChEBI" id="CHEBI:58211"/>
    </reaction>
</comment>
<feature type="compositionally biased region" description="Gly residues" evidence="17">
    <location>
        <begin position="377"/>
        <end position="394"/>
    </location>
</feature>
<evidence type="ECO:0000256" key="13">
    <source>
        <dbReference type="ARBA" id="ARBA00023136"/>
    </source>
</evidence>
<evidence type="ECO:0000313" key="21">
    <source>
        <dbReference type="Proteomes" id="UP000053890"/>
    </source>
</evidence>
<dbReference type="OMA" id="PAYHERD"/>
<dbReference type="GeneID" id="28976410"/>
<feature type="region of interest" description="Disordered" evidence="17">
    <location>
        <begin position="336"/>
        <end position="405"/>
    </location>
</feature>
<comment type="function">
    <text evidence="15 16">Transfers mannose from GDP-mannose to dolichol monophosphate to form dolichol phosphate mannose (Dol-P-Man) which is the mannosyl donor in pathways leading to N-glycosylation, glycosyl phosphatidylinositol membrane anchoring, and O-mannosylation of proteins.</text>
</comment>
<dbReference type="InterPro" id="IPR001173">
    <property type="entry name" value="Glyco_trans_2-like"/>
</dbReference>
<dbReference type="Pfam" id="PF00535">
    <property type="entry name" value="Glycos_transf_2"/>
    <property type="match status" value="1"/>
</dbReference>
<keyword evidence="21" id="KW-1185">Reference proteome</keyword>
<dbReference type="Proteomes" id="UP000053890">
    <property type="component" value="Unassembled WGS sequence"/>
</dbReference>
<dbReference type="PANTHER" id="PTHR43398:SF1">
    <property type="entry name" value="DOLICHOL-PHOSPHATE MANNOSYLTRANSFERASE SUBUNIT 1"/>
    <property type="match status" value="1"/>
</dbReference>
<proteinExistence type="inferred from homology"/>
<dbReference type="PANTHER" id="PTHR43398">
    <property type="entry name" value="DOLICHOL-PHOSPHATE MANNOSYLTRANSFERASE SUBUNIT 1"/>
    <property type="match status" value="1"/>
</dbReference>
<reference evidence="20 21" key="1">
    <citation type="journal article" date="2015" name="Front. Microbiol.">
        <title>Genome sequence of the plant growth promoting endophytic yeast Rhodotorula graminis WP1.</title>
        <authorList>
            <person name="Firrincieli A."/>
            <person name="Otillar R."/>
            <person name="Salamov A."/>
            <person name="Schmutz J."/>
            <person name="Khan Z."/>
            <person name="Redman R.S."/>
            <person name="Fleck N.D."/>
            <person name="Lindquist E."/>
            <person name="Grigoriev I.V."/>
            <person name="Doty S.L."/>
        </authorList>
    </citation>
    <scope>NUCLEOTIDE SEQUENCE [LARGE SCALE GENOMIC DNA]</scope>
    <source>
        <strain evidence="20 21">WP1</strain>
    </source>
</reference>
<evidence type="ECO:0000256" key="6">
    <source>
        <dbReference type="ARBA" id="ARBA00006739"/>
    </source>
</evidence>
<evidence type="ECO:0000256" key="18">
    <source>
        <dbReference type="SAM" id="Phobius"/>
    </source>
</evidence>
<evidence type="ECO:0000256" key="14">
    <source>
        <dbReference type="ARBA" id="ARBA00023211"/>
    </source>
</evidence>
<dbReference type="EC" id="2.4.1.83" evidence="16"/>
<keyword evidence="11" id="KW-0460">Magnesium</keyword>
<dbReference type="UniPathway" id="UPA00378"/>
<protein>
    <recommendedName>
        <fullName evidence="16">Dolichol-phosphate mannosyltransferase subunit 1</fullName>
        <ecNumber evidence="16">2.4.1.83</ecNumber>
    </recommendedName>
</protein>
<dbReference type="GO" id="GO:0035269">
    <property type="term" value="P:protein O-linked glycosylation via mannose"/>
    <property type="evidence" value="ECO:0007669"/>
    <property type="project" value="TreeGrafter"/>
</dbReference>
<evidence type="ECO:0000259" key="19">
    <source>
        <dbReference type="Pfam" id="PF00535"/>
    </source>
</evidence>
<feature type="transmembrane region" description="Helical" evidence="18">
    <location>
        <begin position="12"/>
        <end position="32"/>
    </location>
</feature>
<evidence type="ECO:0000256" key="9">
    <source>
        <dbReference type="ARBA" id="ARBA00022692"/>
    </source>
</evidence>
<evidence type="ECO:0000256" key="8">
    <source>
        <dbReference type="ARBA" id="ARBA00022679"/>
    </source>
</evidence>
<dbReference type="InterPro" id="IPR039528">
    <property type="entry name" value="DPM1-like"/>
</dbReference>
<evidence type="ECO:0000256" key="3">
    <source>
        <dbReference type="ARBA" id="ARBA00001946"/>
    </source>
</evidence>
<keyword evidence="12 18" id="KW-1133">Transmembrane helix</keyword>
<accession>A0A194SB99</accession>
<dbReference type="CDD" id="cd06442">
    <property type="entry name" value="DPM1_like"/>
    <property type="match status" value="1"/>
</dbReference>
<comment type="similarity">
    <text evidence="6 16">Belongs to the glycosyltransferase 2 family.</text>
</comment>
<keyword evidence="8 16" id="KW-0808">Transferase</keyword>
<evidence type="ECO:0000256" key="1">
    <source>
        <dbReference type="ARBA" id="ARBA00001913"/>
    </source>
</evidence>
<evidence type="ECO:0000256" key="12">
    <source>
        <dbReference type="ARBA" id="ARBA00022989"/>
    </source>
</evidence>
<organism evidence="20 21">
    <name type="scientific">Rhodotorula graminis (strain WP1)</name>
    <dbReference type="NCBI Taxonomy" id="578459"/>
    <lineage>
        <taxon>Eukaryota</taxon>
        <taxon>Fungi</taxon>
        <taxon>Dikarya</taxon>
        <taxon>Basidiomycota</taxon>
        <taxon>Pucciniomycotina</taxon>
        <taxon>Microbotryomycetes</taxon>
        <taxon>Sporidiobolales</taxon>
        <taxon>Sporidiobolaceae</taxon>
        <taxon>Rhodotorula</taxon>
    </lineage>
</organism>
<evidence type="ECO:0000256" key="5">
    <source>
        <dbReference type="ARBA" id="ARBA00004922"/>
    </source>
</evidence>
<comment type="pathway">
    <text evidence="5 16">Protein modification; protein glycosylation.</text>
</comment>
<dbReference type="SUPFAM" id="SSF53448">
    <property type="entry name" value="Nucleotide-diphospho-sugar transferases"/>
    <property type="match status" value="1"/>
</dbReference>
<comment type="cofactor">
    <cofactor evidence="2">
        <name>Mn(2+)</name>
        <dbReference type="ChEBI" id="CHEBI:29035"/>
    </cofactor>
</comment>
<evidence type="ECO:0000256" key="2">
    <source>
        <dbReference type="ARBA" id="ARBA00001936"/>
    </source>
</evidence>
<feature type="compositionally biased region" description="Gly residues" evidence="17">
    <location>
        <begin position="352"/>
        <end position="369"/>
    </location>
</feature>
<evidence type="ECO:0000256" key="11">
    <source>
        <dbReference type="ARBA" id="ARBA00022842"/>
    </source>
</evidence>
<keyword evidence="9 18" id="KW-0812">Transmembrane</keyword>
<sequence>MALRWRTGVAHLGPAHLALVFVASLVVSLVVFRPASTRLYNPRISALYSPPHPDSTPNRTPIHSSVVVPAYHERDNLAPLVRAVFASVRDPHATEVLVVDDNSRDGTVQEVERLRRDEGFNVELLVRTDENGLSSAVLRGFERARGNKMLVMDADLQHPPAAVQPLLDALSTSSPLALGTRYGQGVSMSKGWPLHRRIISWGARVLARPLTSASDPMTGFFAITKEQFHRSQPLNPSGFKLALELLLKSPLPAGATLPEVPYSFGLRTSGSSKLSSKVMLKYVGQLVTLYVWAWGAYFHLAVALGVTLVVAAGGRVLRLRARKMTRGKEYPLGGFHLDAGTPPLSPKAKGRSAGGGRLGGSGGGAGSGAGRLAAWSSGGGGAAGSGGAGGGSGAGQTVLERKRLV</sequence>
<dbReference type="GO" id="GO:0006506">
    <property type="term" value="P:GPI anchor biosynthetic process"/>
    <property type="evidence" value="ECO:0007669"/>
    <property type="project" value="TreeGrafter"/>
</dbReference>
<dbReference type="EMBL" id="KQ474074">
    <property type="protein sequence ID" value="KPV77882.1"/>
    <property type="molecule type" value="Genomic_DNA"/>
</dbReference>
<feature type="transmembrane region" description="Helical" evidence="18">
    <location>
        <begin position="300"/>
        <end position="317"/>
    </location>
</feature>
<evidence type="ECO:0000256" key="10">
    <source>
        <dbReference type="ARBA" id="ARBA00022723"/>
    </source>
</evidence>
<keyword evidence="10" id="KW-0479">Metal-binding</keyword>
<gene>
    <name evidence="20" type="ORF">RHOBADRAFT_51681</name>
</gene>
<evidence type="ECO:0000256" key="4">
    <source>
        <dbReference type="ARBA" id="ARBA00004308"/>
    </source>
</evidence>
<keyword evidence="14" id="KW-0464">Manganese</keyword>
<dbReference type="OrthoDB" id="2603at2759"/>
<name>A0A194SB99_RHOGW</name>
<evidence type="ECO:0000256" key="15">
    <source>
        <dbReference type="ARBA" id="ARBA00053724"/>
    </source>
</evidence>
<dbReference type="RefSeq" id="XP_018273931.1">
    <property type="nucleotide sequence ID" value="XM_018415962.1"/>
</dbReference>
<feature type="domain" description="Glycosyltransferase 2-like" evidence="19">
    <location>
        <begin position="65"/>
        <end position="224"/>
    </location>
</feature>
<comment type="subcellular location">
    <subcellularLocation>
        <location evidence="4">Endomembrane system</location>
    </subcellularLocation>
    <subcellularLocation>
        <location evidence="16">Endoplasmic reticulum</location>
    </subcellularLocation>
</comment>
<evidence type="ECO:0000256" key="7">
    <source>
        <dbReference type="ARBA" id="ARBA00022676"/>
    </source>
</evidence>
<dbReference type="Gene3D" id="3.90.550.10">
    <property type="entry name" value="Spore Coat Polysaccharide Biosynthesis Protein SpsA, Chain A"/>
    <property type="match status" value="1"/>
</dbReference>
<dbReference type="GO" id="GO:0004582">
    <property type="term" value="F:dolichyl-phosphate beta-D-mannosyltransferase activity"/>
    <property type="evidence" value="ECO:0007669"/>
    <property type="project" value="UniProtKB-UniRule"/>
</dbReference>
<comment type="cofactor">
    <cofactor evidence="3">
        <name>Mg(2+)</name>
        <dbReference type="ChEBI" id="CHEBI:18420"/>
    </cofactor>
</comment>
<dbReference type="InterPro" id="IPR029044">
    <property type="entry name" value="Nucleotide-diphossugar_trans"/>
</dbReference>
<evidence type="ECO:0000256" key="17">
    <source>
        <dbReference type="SAM" id="MobiDB-lite"/>
    </source>
</evidence>
<keyword evidence="16" id="KW-0256">Endoplasmic reticulum</keyword>
<comment type="subunit">
    <text evidence="16">Component of the dolichol-phosphate mannose (DPM) synthase complex.</text>
</comment>
<dbReference type="AlphaFoldDB" id="A0A194SB99"/>